<feature type="domain" description="SLH" evidence="2">
    <location>
        <begin position="225"/>
        <end position="294"/>
    </location>
</feature>
<accession>A0A0S1SQU8</accession>
<dbReference type="KEGG" id="prf:PeribacterA2_0545"/>
<accession>A0A0S1SIU4</accession>
<dbReference type="InterPro" id="IPR001119">
    <property type="entry name" value="SLH_dom"/>
</dbReference>
<reference evidence="4" key="1">
    <citation type="submission" date="2015-10" db="EMBL/GenBank/DDBJ databases">
        <title>Analysis of five complete genome sequences for members of the class Peribacteria in the recently recognized Peregrinibacteria bacterial phylum.</title>
        <authorList>
            <person name="Anantharaman K."/>
            <person name="Brown C.T."/>
            <person name="Burstein D."/>
            <person name="Castelle C.J."/>
            <person name="Probst A.J."/>
            <person name="Thomas B.C."/>
            <person name="Williams K.H."/>
            <person name="Banfield J.F."/>
        </authorList>
    </citation>
    <scope>NUCLEOTIDE SEQUENCE [LARGE SCALE GENOMIC DNA]</scope>
</reference>
<accession>A0A0S1SWK5</accession>
<evidence type="ECO:0000256" key="1">
    <source>
        <dbReference type="SAM" id="SignalP"/>
    </source>
</evidence>
<dbReference type="PROSITE" id="PS51272">
    <property type="entry name" value="SLH"/>
    <property type="match status" value="2"/>
</dbReference>
<gene>
    <name evidence="3" type="ORF">PeribacterD1_0545</name>
</gene>
<sequence length="424" mass="45775">MRVRSVPLLAVLSLCLFAFPHAARTQATGTISVEQEPAKGFTVLGNWVLLKPDGTRTTTNVPSHTYDSAPAGKYLLNILPPSGMSVQITLTLNGETLILDKPQISFQLAEGSAVTLHVKYTLALSGKVGVDTSPPGFPYTLTGPDGAVYTGVSPGFYDPMPVGLYSVTFDPIDGCPPLSQQSGRLVKDSRVVLSVQIACDNLPQLDQQQAEEKGRLFVKATIDGATVIFDDVPIDQWFASHVRRALDAKVMSGYRDAAGKPTGKFGPSDPVTVAELAKIAHRLASVDEARDWGEPENERARGTWFASFFASAEAHDWLVYLNRSIDPLRPVTRAEVVATFLQVLDVPREWPTGSLFRDVSRTIPYADCIETAANHSLVAGYTDAAGSMTGLFGPADPVNRAEMAKMISAAMELYLEDTASFQPE</sequence>
<reference evidence="3 4" key="2">
    <citation type="journal article" date="2016" name="PeerJ">
        <title>Analysis of five complete genome sequences for members of the class Peribacteria in the recently recognized Peregrinibacteria bacterial phylum.</title>
        <authorList>
            <person name="Anantharaman K."/>
            <person name="Brown C.T."/>
            <person name="Burstein D."/>
            <person name="Castelle C.J."/>
            <person name="Probst A.J."/>
            <person name="Thomas B.C."/>
            <person name="Williams K.H."/>
            <person name="Banfield J.F."/>
        </authorList>
    </citation>
    <scope>NUCLEOTIDE SEQUENCE [LARGE SCALE GENOMIC DNA]</scope>
    <source>
        <strain evidence="3">RIFOXYD1_FULL_PER-ii_59_16</strain>
    </source>
</reference>
<feature type="domain" description="SLH" evidence="2">
    <location>
        <begin position="352"/>
        <end position="421"/>
    </location>
</feature>
<evidence type="ECO:0000259" key="2">
    <source>
        <dbReference type="PROSITE" id="PS51272"/>
    </source>
</evidence>
<dbReference type="Proteomes" id="UP000069135">
    <property type="component" value="Chromosome"/>
</dbReference>
<accession>A0A0S1SK16</accession>
<feature type="chain" id="PRO_5009797841" description="SLH domain-containing protein" evidence="1">
    <location>
        <begin position="23"/>
        <end position="424"/>
    </location>
</feature>
<protein>
    <recommendedName>
        <fullName evidence="2">SLH domain-containing protein</fullName>
    </recommendedName>
</protein>
<dbReference type="STRING" id="1735162.PeribacterB2_0544"/>
<dbReference type="Pfam" id="PF00395">
    <property type="entry name" value="SLH"/>
    <property type="match status" value="1"/>
</dbReference>
<name>A0A0S1SIU4_9BACT</name>
<accession>A0A0S1SS31</accession>
<dbReference type="EMBL" id="CP013065">
    <property type="protein sequence ID" value="ALM13231.1"/>
    <property type="molecule type" value="Genomic_DNA"/>
</dbReference>
<proteinExistence type="predicted"/>
<keyword evidence="1" id="KW-0732">Signal</keyword>
<dbReference type="AlphaFoldDB" id="A0A0S1SIU4"/>
<evidence type="ECO:0000313" key="3">
    <source>
        <dbReference type="EMBL" id="ALM13231.1"/>
    </source>
</evidence>
<evidence type="ECO:0000313" key="4">
    <source>
        <dbReference type="Proteomes" id="UP000069135"/>
    </source>
</evidence>
<organism evidence="3 4">
    <name type="scientific">Candidatus Peribacter riflensis</name>
    <dbReference type="NCBI Taxonomy" id="1735162"/>
    <lineage>
        <taxon>Bacteria</taxon>
        <taxon>Candidatus Peregrinibacteriota</taxon>
        <taxon>Candidatus Peribacteria</taxon>
        <taxon>Candidatus Peribacterales</taxon>
        <taxon>Candidatus Peribacteraceae</taxon>
        <taxon>Candidatus Peribacter</taxon>
    </lineage>
</organism>
<feature type="signal peptide" evidence="1">
    <location>
        <begin position="1"/>
        <end position="22"/>
    </location>
</feature>